<accession>A0AA88GYW7</accession>
<reference evidence="2 3" key="1">
    <citation type="journal article" date="2018" name="BMC Genomics">
        <title>The genome of Naegleria lovaniensis, the basis for a comparative approach to unravel pathogenicity factors of the human pathogenic amoeba N. fowleri.</title>
        <authorList>
            <person name="Liechti N."/>
            <person name="Schurch N."/>
            <person name="Bruggmann R."/>
            <person name="Wittwer M."/>
        </authorList>
    </citation>
    <scope>NUCLEOTIDE SEQUENCE [LARGE SCALE GENOMIC DNA]</scope>
    <source>
        <strain evidence="2 3">ATCC 30569</strain>
    </source>
</reference>
<keyword evidence="3" id="KW-1185">Reference proteome</keyword>
<dbReference type="InterPro" id="IPR043504">
    <property type="entry name" value="Peptidase_S1_PA_chymotrypsin"/>
</dbReference>
<name>A0AA88GYW7_NAELO</name>
<evidence type="ECO:0000313" key="3">
    <source>
        <dbReference type="Proteomes" id="UP000816034"/>
    </source>
</evidence>
<evidence type="ECO:0000256" key="1">
    <source>
        <dbReference type="SAM" id="SignalP"/>
    </source>
</evidence>
<evidence type="ECO:0000313" key="2">
    <source>
        <dbReference type="EMBL" id="KAG2388529.1"/>
    </source>
</evidence>
<dbReference type="SUPFAM" id="SSF50494">
    <property type="entry name" value="Trypsin-like serine proteases"/>
    <property type="match status" value="1"/>
</dbReference>
<dbReference type="RefSeq" id="XP_044552521.1">
    <property type="nucleotide sequence ID" value="XM_044696844.1"/>
</dbReference>
<feature type="chain" id="PRO_5041643390" evidence="1">
    <location>
        <begin position="25"/>
        <end position="456"/>
    </location>
</feature>
<keyword evidence="1" id="KW-0732">Signal</keyword>
<feature type="signal peptide" evidence="1">
    <location>
        <begin position="1"/>
        <end position="24"/>
    </location>
</feature>
<dbReference type="InterPro" id="IPR009003">
    <property type="entry name" value="Peptidase_S1_PA"/>
</dbReference>
<dbReference type="GeneID" id="68093155"/>
<dbReference type="Gene3D" id="2.40.10.10">
    <property type="entry name" value="Trypsin-like serine proteases"/>
    <property type="match status" value="1"/>
</dbReference>
<dbReference type="Proteomes" id="UP000816034">
    <property type="component" value="Unassembled WGS sequence"/>
</dbReference>
<sequence length="456" mass="52152">MKPTSSLLILLLLFGCLFSSFSLATVTCPPFHSIAHIDFKINSFSSPLHICSGVVVLRKHNDDHASTVSLVLAPANCLMSNNPTGGSKFTPIHSSLLRIRMMTADVDEMELHETTTTSTARIREINIHPKFNPWTLDNNLAMITVEHDDKEALNHLPSMTISPQELLESCFKNFEQLEQEMARNPSSFTMWLLLTRSNSGDSEHPFSTTMELPSLVQKSFNAAASKEITLMLEKKPFDEEEFDPHAEEELDWFSTSILLLKWKENNEFSKENHGIIPIGLAAYRVNKEKAVFTSMPFFMKRDDWLKQQFNNVLEKQVSMNQELRSVHVREPYFTSVSSSSTSLRQIARQIHQRIQSLIHSDQPEPLKPSSYEIPKPQSIPQPMTRFTPFQNSFETFNYVRSISKNMRRRLLETIGMDESRESTTIPQSLPTSSRSERLSEIVHNVHQRIENVVKAT</sequence>
<dbReference type="PROSITE" id="PS51257">
    <property type="entry name" value="PROKAR_LIPOPROTEIN"/>
    <property type="match status" value="1"/>
</dbReference>
<proteinExistence type="predicted"/>
<dbReference type="EMBL" id="PYSW02000010">
    <property type="protein sequence ID" value="KAG2388529.1"/>
    <property type="molecule type" value="Genomic_DNA"/>
</dbReference>
<comment type="caution">
    <text evidence="2">The sequence shown here is derived from an EMBL/GenBank/DDBJ whole genome shotgun (WGS) entry which is preliminary data.</text>
</comment>
<organism evidence="2 3">
    <name type="scientific">Naegleria lovaniensis</name>
    <name type="common">Amoeba</name>
    <dbReference type="NCBI Taxonomy" id="51637"/>
    <lineage>
        <taxon>Eukaryota</taxon>
        <taxon>Discoba</taxon>
        <taxon>Heterolobosea</taxon>
        <taxon>Tetramitia</taxon>
        <taxon>Eutetramitia</taxon>
        <taxon>Vahlkampfiidae</taxon>
        <taxon>Naegleria</taxon>
    </lineage>
</organism>
<dbReference type="AlphaFoldDB" id="A0AA88GYW7"/>
<protein>
    <submittedName>
        <fullName evidence="2">Uncharacterized protein</fullName>
    </submittedName>
</protein>
<gene>
    <name evidence="2" type="ORF">C9374_000693</name>
</gene>